<dbReference type="Pfam" id="PF03098">
    <property type="entry name" value="An_peroxidase"/>
    <property type="match status" value="2"/>
</dbReference>
<evidence type="ECO:0000256" key="3">
    <source>
        <dbReference type="SAM" id="MobiDB-lite"/>
    </source>
</evidence>
<dbReference type="PROSITE" id="PS00330">
    <property type="entry name" value="HEMOLYSIN_CALCIUM"/>
    <property type="match status" value="4"/>
</dbReference>
<protein>
    <submittedName>
        <fullName evidence="4">Heme peroxidase</fullName>
    </submittedName>
</protein>
<dbReference type="InterPro" id="IPR037120">
    <property type="entry name" value="Haem_peroxidase_sf_animal"/>
</dbReference>
<gene>
    <name evidence="4" type="ORF">GR328_06660</name>
</gene>
<dbReference type="Gene3D" id="2.60.120.260">
    <property type="entry name" value="Galactose-binding domain-like"/>
    <property type="match status" value="1"/>
</dbReference>
<evidence type="ECO:0000313" key="5">
    <source>
        <dbReference type="Proteomes" id="UP000436483"/>
    </source>
</evidence>
<dbReference type="Gene3D" id="2.150.10.10">
    <property type="entry name" value="Serralysin-like metalloprotease, C-terminal"/>
    <property type="match status" value="5"/>
</dbReference>
<name>A0A7X3MQ60_9HYPH</name>
<accession>A0A7X3MQ60</accession>
<dbReference type="OrthoDB" id="7876310at2"/>
<dbReference type="InterPro" id="IPR011049">
    <property type="entry name" value="Serralysin-like_metalloprot_C"/>
</dbReference>
<dbReference type="InterPro" id="IPR001343">
    <property type="entry name" value="Hemolysn_Ca-bd"/>
</dbReference>
<evidence type="ECO:0000313" key="4">
    <source>
        <dbReference type="EMBL" id="MXQ11137.1"/>
    </source>
</evidence>
<dbReference type="InterPro" id="IPR010255">
    <property type="entry name" value="Haem_peroxidase_sf"/>
</dbReference>
<dbReference type="GO" id="GO:0006979">
    <property type="term" value="P:response to oxidative stress"/>
    <property type="evidence" value="ECO:0007669"/>
    <property type="project" value="InterPro"/>
</dbReference>
<proteinExistence type="predicted"/>
<feature type="region of interest" description="Disordered" evidence="3">
    <location>
        <begin position="1991"/>
        <end position="2060"/>
    </location>
</feature>
<dbReference type="PANTHER" id="PTHR38340:SF1">
    <property type="entry name" value="S-LAYER PROTEIN"/>
    <property type="match status" value="1"/>
</dbReference>
<dbReference type="CDD" id="cd09821">
    <property type="entry name" value="An_peroxidase_bacterial_2"/>
    <property type="match status" value="1"/>
</dbReference>
<dbReference type="InterPro" id="IPR050557">
    <property type="entry name" value="RTX_toxin/Mannuronan_C5-epim"/>
</dbReference>
<reference evidence="4 5" key="2">
    <citation type="submission" date="2020-01" db="EMBL/GenBank/DDBJ databases">
        <title>Microvirga sp. nov., an arsenate reduction bacterium isolated from Tibet hotspring sediments.</title>
        <authorList>
            <person name="Xian W.-D."/>
            <person name="Li W.-J."/>
        </authorList>
    </citation>
    <scope>NUCLEOTIDE SEQUENCE [LARGE SCALE GENOMIC DNA]</scope>
    <source>
        <strain evidence="4 5">KCTC 23863</strain>
    </source>
</reference>
<dbReference type="Gene3D" id="1.10.640.10">
    <property type="entry name" value="Haem peroxidase domain superfamily, animal type"/>
    <property type="match status" value="2"/>
</dbReference>
<dbReference type="PROSITE" id="PS50292">
    <property type="entry name" value="PEROXIDASE_3"/>
    <property type="match status" value="1"/>
</dbReference>
<sequence length="2347" mass="244751">MVHLVKHDLEFILKQIKIGEANSVAHDGPGSTPLTDLVSHHLLPYGLRTVDGSYNNLIPGHEYDGAADQIMPRLLNPVYVPADVNPRTGAPTSYQNPGSVYDADPRIISNLIADQSIDNPAIQALIQEGKAHVVTGTPIRIEAEDFTTPGEFFDEAVAGASGGTVVRLGANQTGATSTRLAQDGITPGAYDLKVAYLDENDGAIPLELWVDGKMVGAWTLDEATPGNGAQIENLRTITFENVKVGPASVVEIRASASTLELARIDYIEMAPKTVMIDNVAADLGDTAPFNGFFTLFGQFFDHGLDLVSKGENGTVFMPLQPDDPLYVPGSPSNFMVLTRATPVRGAGADGQMGTADDTVDHRNETTPWIDLNQVYTSNPSHQVFLREYEFSVDSDGDGIKDSHPVATGRMLEGKNGGPATWADVKEQAAGKLGILLADADVLRVPGLLTDVYGEFVRGANGLPQLVTQAGFVEGNLAQPVAASQALSAGRAFLNDIAHTAVPPAGPIDHDRNPNTPDVEVTPDADDVAGNPIVPNMYGFNLNYDNELLDRHVIVGDGRGNENIGLTSIHHVFHSEHNRMIEETKKVAIESGDLAFLNEWLAVDLPEGTALPAPGDTAAIEAFASTLTWDGERLFQAARFSTEMVYQHLVFEEFARAVAPDVDPFVFSNTTTVSGAIVAEFAHVVYRFGHSMLTENIDMIHVGADGRPVESEIGLIEAFLNPLAFGNAGINPNEAAGAILSGMSRQVGNEIDEFLTGALRNNLVGLPLDLGATNIARARETGVPSLNEARKQFFADTQDTRVKPYESWYDFALSLKNTASVINFIAAYGTHTSITSATTLEAKRAAATLLVMGGDGAPADRLDFLHGQGAYGDTALGRLGGLNDVDFWIGGLAEKKMAFGSMLGSTFTYVFEYQIEQLQAGDRFYYLSRTQGLNLLNELEADSFAQLIMRNTSLGDGRSPHVNGAAFETADVIVEMDQTRQIGADPIHSDPILNAVSPMVIRRDVDGDGDADYLRYSGVDHAVLGGTNEGDTLIGGEGDDTLWGDGGDDSLEGGYGVDHLHGGDGNDIITDSGTDIGAADVIHGDAGNDVINPGSGLDLVFGGSGQDFVYGGTEAKDITGGLGSDFIRGGTGNSFLKGNEGDDWIEGGESFDTLAGENSELFFNSTIIGHDVLNGRGNDNDYDAESGDDIMFQNEGIERNNGMAGFDWAIHKGHNQAADSDMTVSIFQNQQNNILRDRFDLVEGLSGWKHDDKLTGREVVTGAYDADGNATQVEAGAPLESYSNALLEKNVALIDGLADLVAHLARTTVTGADGKTETIVMGTGDASDILLGGAGSDTIQGNAGDDIIDGDKWLNVRIRITAGNQTYTADGMDSKIYLETDYVNGVLSETAVAQFDGKTLQQTMFDRTLNPGQLSIVREIVTGGSKATDIDVAVFSGNRADYTVTLDEEDGSITVEHNVEIVIDDPAGGDARIRSDGKDRLTNIEKLKFADGEFTVRQLFNQAPTGEPTLTDTRPTEGSPIVASIGTVQDADGIDPASYTYQWQVLVDGAWVDIAGATAVSFTPAQAQVGRQVRVAMSYTDGFGMVETVHSQPTAIVGDLFNGTGLEDVFNGTDGDDAAYGLGAADNLMGSAGNDTLDGGGGADELDGGAGDDILLGGLAVDHLTGGEGNDTLDGGDALLDVAHFTGAAADYAFGNNGTDLTVADTVGTDGVDTLRGIERLDFNGVTYAVRLGTAAGDAPLNGTNDINTVTLGRDAIFGFGGDDVINAGSGDDIVAAGDGADVINGGIGSDVINAGAGADTINQAAAHAGRDLIDGGDGEDTYVLNGSAESETFTIYTRAAAFAAITGLTLAASTEIVIARNGVVIAELDNIEEIRVSTFAVTTPGGQNGGTAGTDTIQVVGDFNGTSLNFNTITIDGNEGNDTVDITALSSAHRIVFRSNGGNDTVIGTLRPQDVIELPAGAAPGDYQITTDDDGVTTMTKAGHTLRFVCEGGLPQFGSGDSEQEETPPADDDSGDDGENGDGSCDHENGEDEEDTGSPPTQPDTSVGAPVAGTNGTEVLVGTGKGETIMALDGHDNVVAGAGADIVNGGNGNDFLSGESGRDVMFGGEGDDNMLGGDDGDMLYGEAGSDRIFGDNGSDLIDAGSGNDIVYGGAGDDVIVAAVNDGNDVYHGDDMASGSGADTLDMAAITANITANLGANGGSGSVFSTQSGSDTIWGIENIVTGSGNDVITASRAVNVIDGGAGNDVFRFLSAADADGDTILGFQPGDRLDLSAIDANGGAAGKQSFTLANGSSFSGPAKLLVTHETREDGEYTVVSGNTSGPDAAEFRISLKGNHDLKASDFILS</sequence>
<evidence type="ECO:0000256" key="1">
    <source>
        <dbReference type="ARBA" id="ARBA00004613"/>
    </source>
</evidence>
<dbReference type="GO" id="GO:0005576">
    <property type="term" value="C:extracellular region"/>
    <property type="evidence" value="ECO:0007669"/>
    <property type="project" value="UniProtKB-SubCell"/>
</dbReference>
<keyword evidence="2" id="KW-0964">Secreted</keyword>
<dbReference type="RefSeq" id="WP_160883725.1">
    <property type="nucleotide sequence ID" value="NZ_WURB01000003.1"/>
</dbReference>
<dbReference type="GO" id="GO:0020037">
    <property type="term" value="F:heme binding"/>
    <property type="evidence" value="ECO:0007669"/>
    <property type="project" value="InterPro"/>
</dbReference>
<keyword evidence="4" id="KW-0560">Oxidoreductase</keyword>
<dbReference type="InterPro" id="IPR019791">
    <property type="entry name" value="Haem_peroxidase_animal"/>
</dbReference>
<dbReference type="InterPro" id="IPR018511">
    <property type="entry name" value="Hemolysin-typ_Ca-bd_CS"/>
</dbReference>
<comment type="subcellular location">
    <subcellularLocation>
        <location evidence="1">Secreted</location>
    </subcellularLocation>
</comment>
<dbReference type="SUPFAM" id="SSF48113">
    <property type="entry name" value="Heme-dependent peroxidases"/>
    <property type="match status" value="1"/>
</dbReference>
<dbReference type="SUPFAM" id="SSF51120">
    <property type="entry name" value="beta-Roll"/>
    <property type="match status" value="7"/>
</dbReference>
<keyword evidence="5" id="KW-1185">Reference proteome</keyword>
<dbReference type="EMBL" id="WURB01000003">
    <property type="protein sequence ID" value="MXQ11137.1"/>
    <property type="molecule type" value="Genomic_DNA"/>
</dbReference>
<comment type="caution">
    <text evidence="4">The sequence shown here is derived from an EMBL/GenBank/DDBJ whole genome shotgun (WGS) entry which is preliminary data.</text>
</comment>
<dbReference type="Pfam" id="PF00353">
    <property type="entry name" value="HemolysinCabind"/>
    <property type="match status" value="11"/>
</dbReference>
<reference evidence="4 5" key="1">
    <citation type="submission" date="2019-12" db="EMBL/GenBank/DDBJ databases">
        <authorList>
            <person name="Yuan C.-G."/>
        </authorList>
    </citation>
    <scope>NUCLEOTIDE SEQUENCE [LARGE SCALE GENOMIC DNA]</scope>
    <source>
        <strain evidence="4 5">KCTC 23863</strain>
    </source>
</reference>
<evidence type="ECO:0000256" key="2">
    <source>
        <dbReference type="ARBA" id="ARBA00022525"/>
    </source>
</evidence>
<dbReference type="PANTHER" id="PTHR38340">
    <property type="entry name" value="S-LAYER PROTEIN"/>
    <property type="match status" value="1"/>
</dbReference>
<organism evidence="4 5">
    <name type="scientific">Microvirga makkahensis</name>
    <dbReference type="NCBI Taxonomy" id="1128670"/>
    <lineage>
        <taxon>Bacteria</taxon>
        <taxon>Pseudomonadati</taxon>
        <taxon>Pseudomonadota</taxon>
        <taxon>Alphaproteobacteria</taxon>
        <taxon>Hyphomicrobiales</taxon>
        <taxon>Methylobacteriaceae</taxon>
        <taxon>Microvirga</taxon>
    </lineage>
</organism>
<dbReference type="CDD" id="cd02795">
    <property type="entry name" value="CBM6-CBM35-CBM36_like"/>
    <property type="match status" value="1"/>
</dbReference>
<dbReference type="GO" id="GO:0004601">
    <property type="term" value="F:peroxidase activity"/>
    <property type="evidence" value="ECO:0007669"/>
    <property type="project" value="UniProtKB-KW"/>
</dbReference>
<dbReference type="Proteomes" id="UP000436483">
    <property type="component" value="Unassembled WGS sequence"/>
</dbReference>
<dbReference type="Gene3D" id="2.60.40.2700">
    <property type="match status" value="1"/>
</dbReference>
<keyword evidence="4" id="KW-0575">Peroxidase</keyword>
<dbReference type="GO" id="GO:0005509">
    <property type="term" value="F:calcium ion binding"/>
    <property type="evidence" value="ECO:0007669"/>
    <property type="project" value="InterPro"/>
</dbReference>
<feature type="compositionally biased region" description="Acidic residues" evidence="3">
    <location>
        <begin position="2002"/>
        <end position="2020"/>
    </location>
</feature>
<dbReference type="PRINTS" id="PR00313">
    <property type="entry name" value="CABNDNGRPT"/>
</dbReference>